<dbReference type="EMBL" id="JACGWV010000001">
    <property type="protein sequence ID" value="MBA8807741.1"/>
    <property type="molecule type" value="Genomic_DNA"/>
</dbReference>
<feature type="transmembrane region" description="Helical" evidence="8">
    <location>
        <begin position="440"/>
        <end position="459"/>
    </location>
</feature>
<keyword evidence="4 8" id="KW-0812">Transmembrane</keyword>
<keyword evidence="6 8" id="KW-0472">Membrane</keyword>
<dbReference type="PANTHER" id="PTHR42718:SF46">
    <property type="entry name" value="BLR6921 PROTEIN"/>
    <property type="match status" value="1"/>
</dbReference>
<feature type="transmembrane region" description="Helical" evidence="8">
    <location>
        <begin position="364"/>
        <end position="390"/>
    </location>
</feature>
<reference evidence="10 11" key="1">
    <citation type="submission" date="2020-07" db="EMBL/GenBank/DDBJ databases">
        <title>Sequencing the genomes of 1000 actinobacteria strains.</title>
        <authorList>
            <person name="Klenk H.-P."/>
        </authorList>
    </citation>
    <scope>NUCLEOTIDE SEQUENCE [LARGE SCALE GENOMIC DNA]</scope>
    <source>
        <strain evidence="10 11">DSM 44121</strain>
    </source>
</reference>
<feature type="transmembrane region" description="Helical" evidence="8">
    <location>
        <begin position="145"/>
        <end position="167"/>
    </location>
</feature>
<feature type="transmembrane region" description="Helical" evidence="8">
    <location>
        <begin position="340"/>
        <end position="358"/>
    </location>
</feature>
<dbReference type="Gene3D" id="1.20.1250.20">
    <property type="entry name" value="MFS general substrate transporter like domains"/>
    <property type="match status" value="1"/>
</dbReference>
<evidence type="ECO:0000256" key="3">
    <source>
        <dbReference type="ARBA" id="ARBA00022475"/>
    </source>
</evidence>
<proteinExistence type="predicted"/>
<evidence type="ECO:0000256" key="4">
    <source>
        <dbReference type="ARBA" id="ARBA00022692"/>
    </source>
</evidence>
<feature type="transmembrane region" description="Helical" evidence="8">
    <location>
        <begin position="111"/>
        <end position="133"/>
    </location>
</feature>
<feature type="region of interest" description="Disordered" evidence="7">
    <location>
        <begin position="466"/>
        <end position="485"/>
    </location>
</feature>
<evidence type="ECO:0000256" key="6">
    <source>
        <dbReference type="ARBA" id="ARBA00023136"/>
    </source>
</evidence>
<feature type="transmembrane region" description="Helical" evidence="8">
    <location>
        <begin position="275"/>
        <end position="296"/>
    </location>
</feature>
<feature type="domain" description="Major facilitator superfamily (MFS) profile" evidence="9">
    <location>
        <begin position="20"/>
        <end position="463"/>
    </location>
</feature>
<keyword evidence="11" id="KW-1185">Reference proteome</keyword>
<dbReference type="InterPro" id="IPR011701">
    <property type="entry name" value="MFS"/>
</dbReference>
<accession>A0A7W3J7I5</accession>
<evidence type="ECO:0000256" key="1">
    <source>
        <dbReference type="ARBA" id="ARBA00004651"/>
    </source>
</evidence>
<evidence type="ECO:0000259" key="9">
    <source>
        <dbReference type="PROSITE" id="PS50850"/>
    </source>
</evidence>
<feature type="transmembrane region" description="Helical" evidence="8">
    <location>
        <begin position="86"/>
        <end position="105"/>
    </location>
</feature>
<dbReference type="SUPFAM" id="SSF103473">
    <property type="entry name" value="MFS general substrate transporter"/>
    <property type="match status" value="1"/>
</dbReference>
<comment type="subcellular location">
    <subcellularLocation>
        <location evidence="1">Cell membrane</location>
        <topology evidence="1">Multi-pass membrane protein</topology>
    </subcellularLocation>
</comment>
<dbReference type="Gene3D" id="1.20.1720.10">
    <property type="entry name" value="Multidrug resistance protein D"/>
    <property type="match status" value="1"/>
</dbReference>
<keyword evidence="2" id="KW-0813">Transport</keyword>
<protein>
    <submittedName>
        <fullName evidence="10">EmrB/QacA subfamily drug resistance transporter</fullName>
    </submittedName>
</protein>
<feature type="transmembrane region" description="Helical" evidence="8">
    <location>
        <begin position="206"/>
        <end position="226"/>
    </location>
</feature>
<feature type="transmembrane region" description="Helical" evidence="8">
    <location>
        <begin position="411"/>
        <end position="434"/>
    </location>
</feature>
<dbReference type="CDD" id="cd17321">
    <property type="entry name" value="MFS_MMR_MDR_like"/>
    <property type="match status" value="1"/>
</dbReference>
<dbReference type="InterPro" id="IPR020846">
    <property type="entry name" value="MFS_dom"/>
</dbReference>
<evidence type="ECO:0000256" key="8">
    <source>
        <dbReference type="SAM" id="Phobius"/>
    </source>
</evidence>
<dbReference type="InterPro" id="IPR036259">
    <property type="entry name" value="MFS_trans_sf"/>
</dbReference>
<evidence type="ECO:0000313" key="11">
    <source>
        <dbReference type="Proteomes" id="UP000540568"/>
    </source>
</evidence>
<dbReference type="PANTHER" id="PTHR42718">
    <property type="entry name" value="MAJOR FACILITATOR SUPERFAMILY MULTIDRUG TRANSPORTER MFSC"/>
    <property type="match status" value="1"/>
</dbReference>
<dbReference type="Proteomes" id="UP000540568">
    <property type="component" value="Unassembled WGS sequence"/>
</dbReference>
<dbReference type="PROSITE" id="PS50850">
    <property type="entry name" value="MFS"/>
    <property type="match status" value="1"/>
</dbReference>
<comment type="caution">
    <text evidence="10">The sequence shown here is derived from an EMBL/GenBank/DDBJ whole genome shotgun (WGS) entry which is preliminary data.</text>
</comment>
<dbReference type="GO" id="GO:0005886">
    <property type="term" value="C:plasma membrane"/>
    <property type="evidence" value="ECO:0007669"/>
    <property type="project" value="UniProtKB-SubCell"/>
</dbReference>
<feature type="transmembrane region" description="Helical" evidence="8">
    <location>
        <begin position="55"/>
        <end position="74"/>
    </location>
</feature>
<dbReference type="RefSeq" id="WP_182615265.1">
    <property type="nucleotide sequence ID" value="NZ_BAAATF010000006.1"/>
</dbReference>
<dbReference type="AlphaFoldDB" id="A0A7W3J7I5"/>
<evidence type="ECO:0000256" key="5">
    <source>
        <dbReference type="ARBA" id="ARBA00022989"/>
    </source>
</evidence>
<feature type="transmembrane region" description="Helical" evidence="8">
    <location>
        <begin position="308"/>
        <end position="328"/>
    </location>
</feature>
<evidence type="ECO:0000256" key="7">
    <source>
        <dbReference type="SAM" id="MobiDB-lite"/>
    </source>
</evidence>
<keyword evidence="5 8" id="KW-1133">Transmembrane helix</keyword>
<organism evidence="10 11">
    <name type="scientific">Promicromonospora sukumoe</name>
    <dbReference type="NCBI Taxonomy" id="88382"/>
    <lineage>
        <taxon>Bacteria</taxon>
        <taxon>Bacillati</taxon>
        <taxon>Actinomycetota</taxon>
        <taxon>Actinomycetes</taxon>
        <taxon>Micrococcales</taxon>
        <taxon>Promicromonosporaceae</taxon>
        <taxon>Promicromonospora</taxon>
    </lineage>
</organism>
<dbReference type="GO" id="GO:0022857">
    <property type="term" value="F:transmembrane transporter activity"/>
    <property type="evidence" value="ECO:0007669"/>
    <property type="project" value="InterPro"/>
</dbReference>
<feature type="transmembrane region" description="Helical" evidence="8">
    <location>
        <begin position="173"/>
        <end position="194"/>
    </location>
</feature>
<gene>
    <name evidence="10" type="ORF">FHX71_001683</name>
</gene>
<evidence type="ECO:0000313" key="10">
    <source>
        <dbReference type="EMBL" id="MBA8807741.1"/>
    </source>
</evidence>
<sequence>MSADGTSAALALSSRATAVATAAVLTLQLMLTVDAQVMTVSLPAIQRELGFSPSALSWIPNAYAIAFGGLVLLGGRIGDTFGRARVFLFGTGLFVVASLVGGLSSSPEVLIGARVVQGVASATAAPAVLALVSTMAKDENARRKVLASFTVVSAVGASAGLVLGGVLTDLLSWRWGLLINVPIGIVVIIVVRKLVRDGAPHATGKFDVPGAAFATLGSVALVWGFVNAGDNGWTSAGTPLFFGAALVSIALLVLVERRAVNPLIAIHLLKQRARVGALANMGLTLGAQASMLFFIAQYLQRVLDFSPLLAGVGFLPLTATIFIVTRWVPGWAGRLGSRPLLLVGGALLVASFLGWSGLDTSSTYWHVVIPLVIHAFGCALIFTAGTLLAMDGVPDSDAGSASGMLQMIQQIGGALGIAIVVSVYATGSVTGQFVPGLQGAFFTGGGLAALAAIIASVTVGSRRRSRWPQELEGTGASYPQIPAKP</sequence>
<dbReference type="Pfam" id="PF07690">
    <property type="entry name" value="MFS_1"/>
    <property type="match status" value="1"/>
</dbReference>
<feature type="transmembrane region" description="Helical" evidence="8">
    <location>
        <begin position="232"/>
        <end position="255"/>
    </location>
</feature>
<evidence type="ECO:0000256" key="2">
    <source>
        <dbReference type="ARBA" id="ARBA00022448"/>
    </source>
</evidence>
<name>A0A7W3J7I5_9MICO</name>
<keyword evidence="3" id="KW-1003">Cell membrane</keyword>